<gene>
    <name evidence="1" type="ORF">NPIL_388361</name>
</gene>
<protein>
    <submittedName>
        <fullName evidence="1">Uncharacterized protein</fullName>
    </submittedName>
</protein>
<evidence type="ECO:0000313" key="1">
    <source>
        <dbReference type="EMBL" id="GFU44649.1"/>
    </source>
</evidence>
<sequence>MRTSCLVIAHLYQILPSRSFGEILKTVLTLVLGKCLRAIYWSKELERSPRDLEASKYLNVLFISKLRRENLGLVIGFILPCNERSEKVSVLEYAKKAT</sequence>
<proteinExistence type="predicted"/>
<reference evidence="1" key="1">
    <citation type="submission" date="2020-08" db="EMBL/GenBank/DDBJ databases">
        <title>Multicomponent nature underlies the extraordinary mechanical properties of spider dragline silk.</title>
        <authorList>
            <person name="Kono N."/>
            <person name="Nakamura H."/>
            <person name="Mori M."/>
            <person name="Yoshida Y."/>
            <person name="Ohtoshi R."/>
            <person name="Malay A.D."/>
            <person name="Moran D.A.P."/>
            <person name="Tomita M."/>
            <person name="Numata K."/>
            <person name="Arakawa K."/>
        </authorList>
    </citation>
    <scope>NUCLEOTIDE SEQUENCE</scope>
</reference>
<dbReference type="EMBL" id="BMAW01132729">
    <property type="protein sequence ID" value="GFU44649.1"/>
    <property type="molecule type" value="Genomic_DNA"/>
</dbReference>
<accession>A0A8X6R233</accession>
<comment type="caution">
    <text evidence="1">The sequence shown here is derived from an EMBL/GenBank/DDBJ whole genome shotgun (WGS) entry which is preliminary data.</text>
</comment>
<name>A0A8X6R233_NEPPI</name>
<organism evidence="1 2">
    <name type="scientific">Nephila pilipes</name>
    <name type="common">Giant wood spider</name>
    <name type="synonym">Nephila maculata</name>
    <dbReference type="NCBI Taxonomy" id="299642"/>
    <lineage>
        <taxon>Eukaryota</taxon>
        <taxon>Metazoa</taxon>
        <taxon>Ecdysozoa</taxon>
        <taxon>Arthropoda</taxon>
        <taxon>Chelicerata</taxon>
        <taxon>Arachnida</taxon>
        <taxon>Araneae</taxon>
        <taxon>Araneomorphae</taxon>
        <taxon>Entelegynae</taxon>
        <taxon>Araneoidea</taxon>
        <taxon>Nephilidae</taxon>
        <taxon>Nephila</taxon>
    </lineage>
</organism>
<dbReference type="Proteomes" id="UP000887013">
    <property type="component" value="Unassembled WGS sequence"/>
</dbReference>
<evidence type="ECO:0000313" key="2">
    <source>
        <dbReference type="Proteomes" id="UP000887013"/>
    </source>
</evidence>
<keyword evidence="2" id="KW-1185">Reference proteome</keyword>
<dbReference type="AlphaFoldDB" id="A0A8X6R233"/>